<evidence type="ECO:0000256" key="1">
    <source>
        <dbReference type="ARBA" id="ARBA00004141"/>
    </source>
</evidence>
<evidence type="ECO:0000256" key="3">
    <source>
        <dbReference type="ARBA" id="ARBA00022989"/>
    </source>
</evidence>
<dbReference type="AlphaFoldDB" id="A0AAV6UG56"/>
<feature type="transmembrane region" description="Helical" evidence="5">
    <location>
        <begin position="198"/>
        <end position="225"/>
    </location>
</feature>
<evidence type="ECO:0008006" key="8">
    <source>
        <dbReference type="Google" id="ProtNLM"/>
    </source>
</evidence>
<dbReference type="Proteomes" id="UP000827092">
    <property type="component" value="Unassembled WGS sequence"/>
</dbReference>
<comment type="subcellular location">
    <subcellularLocation>
        <location evidence="1">Membrane</location>
        <topology evidence="1">Multi-pass membrane protein</topology>
    </subcellularLocation>
</comment>
<organism evidence="6 7">
    <name type="scientific">Oedothorax gibbosus</name>
    <dbReference type="NCBI Taxonomy" id="931172"/>
    <lineage>
        <taxon>Eukaryota</taxon>
        <taxon>Metazoa</taxon>
        <taxon>Ecdysozoa</taxon>
        <taxon>Arthropoda</taxon>
        <taxon>Chelicerata</taxon>
        <taxon>Arachnida</taxon>
        <taxon>Araneae</taxon>
        <taxon>Araneomorphae</taxon>
        <taxon>Entelegynae</taxon>
        <taxon>Araneoidea</taxon>
        <taxon>Linyphiidae</taxon>
        <taxon>Erigoninae</taxon>
        <taxon>Oedothorax</taxon>
    </lineage>
</organism>
<feature type="transmembrane region" description="Helical" evidence="5">
    <location>
        <begin position="328"/>
        <end position="352"/>
    </location>
</feature>
<proteinExistence type="predicted"/>
<reference evidence="6 7" key="1">
    <citation type="journal article" date="2022" name="Nat. Ecol. Evol.">
        <title>A masculinizing supergene underlies an exaggerated male reproductive morph in a spider.</title>
        <authorList>
            <person name="Hendrickx F."/>
            <person name="De Corte Z."/>
            <person name="Sonet G."/>
            <person name="Van Belleghem S.M."/>
            <person name="Kostlbacher S."/>
            <person name="Vangestel C."/>
        </authorList>
    </citation>
    <scope>NUCLEOTIDE SEQUENCE [LARGE SCALE GENOMIC DNA]</scope>
    <source>
        <strain evidence="6">W744_W776</strain>
    </source>
</reference>
<feature type="transmembrane region" description="Helical" evidence="5">
    <location>
        <begin position="364"/>
        <end position="383"/>
    </location>
</feature>
<keyword evidence="2 5" id="KW-0812">Transmembrane</keyword>
<feature type="transmembrane region" description="Helical" evidence="5">
    <location>
        <begin position="140"/>
        <end position="160"/>
    </location>
</feature>
<feature type="transmembrane region" description="Helical" evidence="5">
    <location>
        <begin position="422"/>
        <end position="442"/>
    </location>
</feature>
<evidence type="ECO:0000256" key="2">
    <source>
        <dbReference type="ARBA" id="ARBA00022692"/>
    </source>
</evidence>
<feature type="transmembrane region" description="Helical" evidence="5">
    <location>
        <begin position="483"/>
        <end position="505"/>
    </location>
</feature>
<dbReference type="Gene3D" id="1.20.1250.20">
    <property type="entry name" value="MFS general substrate transporter like domains"/>
    <property type="match status" value="1"/>
</dbReference>
<feature type="transmembrane region" description="Helical" evidence="5">
    <location>
        <begin position="264"/>
        <end position="286"/>
    </location>
</feature>
<accession>A0AAV6UG56</accession>
<dbReference type="SUPFAM" id="SSF103473">
    <property type="entry name" value="MFS general substrate transporter"/>
    <property type="match status" value="1"/>
</dbReference>
<dbReference type="GO" id="GO:0022857">
    <property type="term" value="F:transmembrane transporter activity"/>
    <property type="evidence" value="ECO:0007669"/>
    <property type="project" value="InterPro"/>
</dbReference>
<dbReference type="InterPro" id="IPR036259">
    <property type="entry name" value="MFS_trans_sf"/>
</dbReference>
<keyword evidence="3 5" id="KW-1133">Transmembrane helix</keyword>
<comment type="caution">
    <text evidence="6">The sequence shown here is derived from an EMBL/GenBank/DDBJ whole genome shotgun (WGS) entry which is preliminary data.</text>
</comment>
<feature type="transmembrane region" description="Helical" evidence="5">
    <location>
        <begin position="172"/>
        <end position="192"/>
    </location>
</feature>
<keyword evidence="4 5" id="KW-0472">Membrane</keyword>
<evidence type="ECO:0000313" key="7">
    <source>
        <dbReference type="Proteomes" id="UP000827092"/>
    </source>
</evidence>
<dbReference type="PANTHER" id="PTHR23507:SF1">
    <property type="entry name" value="FI18259P1-RELATED"/>
    <property type="match status" value="1"/>
</dbReference>
<sequence>MTQVPFAENDPGGETSAVDADVEAEFEDLENVKIEAEALLFPEDKCQAVIDSPMAVPLANKGMSSAVMATVISSVIRVFRLVSVEPYLFLCMLGYSGRLVCFQNLLMDRWCRRRYNGSVCDDLDEHPTEQADCIEGGNNLYMGVMLSSSFPAIVVALFLGPWADKHSRKLPLVIASGGMCLDALLGAVLAASPEAAPLWFVATALLSGFSGGFIICMSAAFCYVSDVTEENSRPARFSVLDSFGISALVVGNVAGGQICEKLGHVAAMSMSPICFGLAAIYSLCIIKETKTSRAGINVLFRDLFRLDNLRQSYETCSRKRPGNQRKQIWMLAWISSSQQFCDMGMFAISYPFARYMYQWSVGEFTTATTAFYVVNALVTLAVLPFLSKVLRLQDVSIGLIAMMSSMSKVVLTSVAYKGYMFYVAWMSGTLANGVQIAVRARVSKLVGKEEIGRAFSLMGTCESVTPLLGSLVFLQLYNATQRFFPGFAFAAAAVFLTPCAAIFIWMMRMPIVLTSEVNNEEQKKNLQLQQLEPIAAPSVDKSCNESI</sequence>
<feature type="transmembrane region" description="Helical" evidence="5">
    <location>
        <begin position="454"/>
        <end position="477"/>
    </location>
</feature>
<evidence type="ECO:0000256" key="5">
    <source>
        <dbReference type="SAM" id="Phobius"/>
    </source>
</evidence>
<dbReference type="EMBL" id="JAFNEN010000460">
    <property type="protein sequence ID" value="KAG8182555.1"/>
    <property type="molecule type" value="Genomic_DNA"/>
</dbReference>
<gene>
    <name evidence="6" type="ORF">JTE90_002089</name>
</gene>
<feature type="transmembrane region" description="Helical" evidence="5">
    <location>
        <begin position="87"/>
        <end position="106"/>
    </location>
</feature>
<feature type="transmembrane region" description="Helical" evidence="5">
    <location>
        <begin position="237"/>
        <end position="258"/>
    </location>
</feature>
<feature type="transmembrane region" description="Helical" evidence="5">
    <location>
        <begin position="395"/>
        <end position="416"/>
    </location>
</feature>
<protein>
    <recommendedName>
        <fullName evidence="8">Adenylate cyclase</fullName>
    </recommendedName>
</protein>
<dbReference type="Pfam" id="PF07690">
    <property type="entry name" value="MFS_1"/>
    <property type="match status" value="1"/>
</dbReference>
<evidence type="ECO:0000313" key="6">
    <source>
        <dbReference type="EMBL" id="KAG8182555.1"/>
    </source>
</evidence>
<name>A0AAV6UG56_9ARAC</name>
<dbReference type="GO" id="GO:0016020">
    <property type="term" value="C:membrane"/>
    <property type="evidence" value="ECO:0007669"/>
    <property type="project" value="UniProtKB-SubCell"/>
</dbReference>
<dbReference type="InterPro" id="IPR011701">
    <property type="entry name" value="MFS"/>
</dbReference>
<keyword evidence="7" id="KW-1185">Reference proteome</keyword>
<evidence type="ECO:0000256" key="4">
    <source>
        <dbReference type="ARBA" id="ARBA00023136"/>
    </source>
</evidence>
<dbReference type="PANTHER" id="PTHR23507">
    <property type="entry name" value="ZGC:174356"/>
    <property type="match status" value="1"/>
</dbReference>